<accession>U5ND64</accession>
<name>U5ND64_9BURK</name>
<dbReference type="EMBL" id="CP004885">
    <property type="protein sequence ID" value="AGX88114.1"/>
    <property type="molecule type" value="Genomic_DNA"/>
</dbReference>
<evidence type="ECO:0000313" key="1">
    <source>
        <dbReference type="EMBL" id="AGX88114.1"/>
    </source>
</evidence>
<dbReference type="STRING" id="946483.Cenrod_2043"/>
<dbReference type="AlphaFoldDB" id="U5ND64"/>
<dbReference type="Proteomes" id="UP000017184">
    <property type="component" value="Chromosome"/>
</dbReference>
<organism evidence="1 2">
    <name type="scientific">Candidatus Symbiobacter mobilis CR</name>
    <dbReference type="NCBI Taxonomy" id="946483"/>
    <lineage>
        <taxon>Bacteria</taxon>
        <taxon>Pseudomonadati</taxon>
        <taxon>Pseudomonadota</taxon>
        <taxon>Betaproteobacteria</taxon>
        <taxon>Burkholderiales</taxon>
        <taxon>Comamonadaceae</taxon>
    </lineage>
</organism>
<proteinExistence type="predicted"/>
<dbReference type="HOGENOM" id="CLU_2895673_0_0_4"/>
<keyword evidence="2" id="KW-1185">Reference proteome</keyword>
<gene>
    <name evidence="1" type="ORF">Cenrod_2043</name>
</gene>
<evidence type="ECO:0000313" key="2">
    <source>
        <dbReference type="Proteomes" id="UP000017184"/>
    </source>
</evidence>
<dbReference type="KEGG" id="cbx:Cenrod_2043"/>
<protein>
    <submittedName>
        <fullName evidence="1">Uncharacterized protein</fullName>
    </submittedName>
</protein>
<reference evidence="1 2" key="1">
    <citation type="journal article" date="2013" name="Genome Biol.">
        <title>Genomic analysis reveals key aspects of prokaryotic symbiosis in the phototrophic consortium "Chlorochromatium aggregatum".</title>
        <authorList>
            <person name="Liu Z."/>
            <person name="Muller J."/>
            <person name="Li T."/>
            <person name="Alvey R.M."/>
            <person name="Vogl K."/>
            <person name="Frigaard N.U."/>
            <person name="Rockwell N.C."/>
            <person name="Boyd E.S."/>
            <person name="Tomsho L.P."/>
            <person name="Schuster S.C."/>
            <person name="Henke P."/>
            <person name="Rohde M."/>
            <person name="Overmann J."/>
            <person name="Bryant D.A."/>
        </authorList>
    </citation>
    <scope>NUCLEOTIDE SEQUENCE [LARGE SCALE GENOMIC DNA]</scope>
    <source>
        <strain evidence="1">CR</strain>
    </source>
</reference>
<sequence length="62" mass="6630">MLDGTEAIRACSGAATALANFRDENRLFEKVARRTMLQCVALLIAAEGIKVINNQQPIGVGV</sequence>